<organism evidence="1 2">
    <name type="scientific">Castor canadensis</name>
    <name type="common">American beaver</name>
    <dbReference type="NCBI Taxonomy" id="51338"/>
    <lineage>
        <taxon>Eukaryota</taxon>
        <taxon>Metazoa</taxon>
        <taxon>Chordata</taxon>
        <taxon>Craniata</taxon>
        <taxon>Vertebrata</taxon>
        <taxon>Euteleostomi</taxon>
        <taxon>Mammalia</taxon>
        <taxon>Eutheria</taxon>
        <taxon>Euarchontoglires</taxon>
        <taxon>Glires</taxon>
        <taxon>Rodentia</taxon>
        <taxon>Castorimorpha</taxon>
        <taxon>Castoridae</taxon>
        <taxon>Castor</taxon>
    </lineage>
</organism>
<protein>
    <submittedName>
        <fullName evidence="2">Transmembrane protease serine 11E isoform X2</fullName>
    </submittedName>
</protein>
<evidence type="ECO:0000313" key="1">
    <source>
        <dbReference type="Proteomes" id="UP001732720"/>
    </source>
</evidence>
<name>A0AC58JZS9_CASCN</name>
<sequence>MSHKIESMVKNAFDNFPLKGKLVKSHIIKFSEEDHGVLAHMLLIFKFRSTEDPENVNKIIEHVLHEKLQNAAGPPKVDPESVEIKKINTTETDMYLNNCCGTRRIKSTKESLRIIGGTQVEEGEWPWQASLQWDGIHRCGATLINSTWLVSAAHCFRTYKDPTRWTASFGVAIQPPKVKKDIRRIIVHEKYNYPSHDYDISVVELTSPVPYTNEVHRVCLPDTTHEFHPGDEMFVTGFGALQNDGYGQNHLWQVQVDFIETETCNKSQVYNGAITPRMLCAGSLKGKRDACQGDSGGPLVGSDARDIWYLAGIVSWGDECGQPNKPGVYTRVTALRDWITSQTGV</sequence>
<keyword evidence="1" id="KW-1185">Reference proteome</keyword>
<dbReference type="Proteomes" id="UP001732720">
    <property type="component" value="Chromosome 9"/>
</dbReference>
<keyword evidence="2" id="KW-0812">Transmembrane</keyword>
<keyword evidence="2" id="KW-0472">Membrane</keyword>
<evidence type="ECO:0000313" key="2">
    <source>
        <dbReference type="RefSeq" id="XP_073898183.1"/>
    </source>
</evidence>
<dbReference type="RefSeq" id="XP_073898183.1">
    <property type="nucleotide sequence ID" value="XM_074042082.1"/>
</dbReference>
<accession>A0AC58JZS9</accession>
<gene>
    <name evidence="2" type="primary">LOC109678424</name>
</gene>
<reference evidence="2" key="1">
    <citation type="submission" date="2025-08" db="UniProtKB">
        <authorList>
            <consortium name="RefSeq"/>
        </authorList>
    </citation>
    <scope>IDENTIFICATION</scope>
</reference>
<keyword evidence="2" id="KW-0378">Hydrolase</keyword>
<proteinExistence type="predicted"/>
<keyword evidence="2" id="KW-0645">Protease</keyword>